<gene>
    <name evidence="2" type="ORF">SORBI_3004G135600</name>
</gene>
<reference evidence="3" key="2">
    <citation type="journal article" date="2018" name="Plant J.">
        <title>The Sorghum bicolor reference genome: improved assembly, gene annotations, a transcriptome atlas, and signatures of genome organization.</title>
        <authorList>
            <person name="McCormick R.F."/>
            <person name="Truong S.K."/>
            <person name="Sreedasyam A."/>
            <person name="Jenkins J."/>
            <person name="Shu S."/>
            <person name="Sims D."/>
            <person name="Kennedy M."/>
            <person name="Amirebrahimi M."/>
            <person name="Weers B.D."/>
            <person name="McKinley B."/>
            <person name="Mattison A."/>
            <person name="Morishige D.T."/>
            <person name="Grimwood J."/>
            <person name="Schmutz J."/>
            <person name="Mullet J.E."/>
        </authorList>
    </citation>
    <scope>NUCLEOTIDE SEQUENCE [LARGE SCALE GENOMIC DNA]</scope>
    <source>
        <strain evidence="3">cv. BTx623</strain>
    </source>
</reference>
<sequence>MPLTEVPLVALLWQPFMLTPAAAHCAARRSARRWPEQLMVEDGDTTAAHLAGARAQQKLHAPLPWRPLLAARTHTRSLMAAAALAGALAASSWKSPSAPS</sequence>
<protein>
    <submittedName>
        <fullName evidence="2">Uncharacterized protein</fullName>
    </submittedName>
</protein>
<evidence type="ECO:0000313" key="3">
    <source>
        <dbReference type="Proteomes" id="UP000000768"/>
    </source>
</evidence>
<feature type="signal peptide" evidence="1">
    <location>
        <begin position="1"/>
        <end position="23"/>
    </location>
</feature>
<dbReference type="AlphaFoldDB" id="A0A1Z5RMB5"/>
<evidence type="ECO:0000313" key="2">
    <source>
        <dbReference type="EMBL" id="OQU84873.1"/>
    </source>
</evidence>
<feature type="chain" id="PRO_5012057563" evidence="1">
    <location>
        <begin position="24"/>
        <end position="100"/>
    </location>
</feature>
<dbReference type="EMBL" id="CM000763">
    <property type="protein sequence ID" value="OQU84873.1"/>
    <property type="molecule type" value="Genomic_DNA"/>
</dbReference>
<organism evidence="2 3">
    <name type="scientific">Sorghum bicolor</name>
    <name type="common">Sorghum</name>
    <name type="synonym">Sorghum vulgare</name>
    <dbReference type="NCBI Taxonomy" id="4558"/>
    <lineage>
        <taxon>Eukaryota</taxon>
        <taxon>Viridiplantae</taxon>
        <taxon>Streptophyta</taxon>
        <taxon>Embryophyta</taxon>
        <taxon>Tracheophyta</taxon>
        <taxon>Spermatophyta</taxon>
        <taxon>Magnoliopsida</taxon>
        <taxon>Liliopsida</taxon>
        <taxon>Poales</taxon>
        <taxon>Poaceae</taxon>
        <taxon>PACMAD clade</taxon>
        <taxon>Panicoideae</taxon>
        <taxon>Andropogonodae</taxon>
        <taxon>Andropogoneae</taxon>
        <taxon>Sorghinae</taxon>
        <taxon>Sorghum</taxon>
    </lineage>
</organism>
<reference evidence="2 3" key="1">
    <citation type="journal article" date="2009" name="Nature">
        <title>The Sorghum bicolor genome and the diversification of grasses.</title>
        <authorList>
            <person name="Paterson A.H."/>
            <person name="Bowers J.E."/>
            <person name="Bruggmann R."/>
            <person name="Dubchak I."/>
            <person name="Grimwood J."/>
            <person name="Gundlach H."/>
            <person name="Haberer G."/>
            <person name="Hellsten U."/>
            <person name="Mitros T."/>
            <person name="Poliakov A."/>
            <person name="Schmutz J."/>
            <person name="Spannagl M."/>
            <person name="Tang H."/>
            <person name="Wang X."/>
            <person name="Wicker T."/>
            <person name="Bharti A.K."/>
            <person name="Chapman J."/>
            <person name="Feltus F.A."/>
            <person name="Gowik U."/>
            <person name="Grigoriev I.V."/>
            <person name="Lyons E."/>
            <person name="Maher C.A."/>
            <person name="Martis M."/>
            <person name="Narechania A."/>
            <person name="Otillar R.P."/>
            <person name="Penning B.W."/>
            <person name="Salamov A.A."/>
            <person name="Wang Y."/>
            <person name="Zhang L."/>
            <person name="Carpita N.C."/>
            <person name="Freeling M."/>
            <person name="Gingle A.R."/>
            <person name="Hash C.T."/>
            <person name="Keller B."/>
            <person name="Klein P."/>
            <person name="Kresovich S."/>
            <person name="McCann M.C."/>
            <person name="Ming R."/>
            <person name="Peterson D.G."/>
            <person name="Mehboob-ur-Rahman"/>
            <person name="Ware D."/>
            <person name="Westhoff P."/>
            <person name="Mayer K.F."/>
            <person name="Messing J."/>
            <person name="Rokhsar D.S."/>
        </authorList>
    </citation>
    <scope>NUCLEOTIDE SEQUENCE [LARGE SCALE GENOMIC DNA]</scope>
    <source>
        <strain evidence="3">cv. BTx623</strain>
    </source>
</reference>
<keyword evidence="3" id="KW-1185">Reference proteome</keyword>
<evidence type="ECO:0000256" key="1">
    <source>
        <dbReference type="SAM" id="SignalP"/>
    </source>
</evidence>
<dbReference type="Proteomes" id="UP000000768">
    <property type="component" value="Chromosome 4"/>
</dbReference>
<keyword evidence="1" id="KW-0732">Signal</keyword>
<proteinExistence type="predicted"/>
<accession>A0A1Z5RMB5</accession>
<dbReference type="Gramene" id="OQU84873">
    <property type="protein sequence ID" value="OQU84873"/>
    <property type="gene ID" value="SORBI_3004G135600"/>
</dbReference>
<dbReference type="InParanoid" id="A0A1Z5RMB5"/>
<name>A0A1Z5RMB5_SORBI</name>